<reference evidence="2 3" key="1">
    <citation type="submission" date="2020-06" db="EMBL/GenBank/DDBJ databases">
        <authorList>
            <person name="Li R."/>
            <person name="Bekaert M."/>
        </authorList>
    </citation>
    <scope>NUCLEOTIDE SEQUENCE [LARGE SCALE GENOMIC DNA]</scope>
    <source>
        <strain evidence="3">wild</strain>
    </source>
</reference>
<dbReference type="Proteomes" id="UP000507470">
    <property type="component" value="Unassembled WGS sequence"/>
</dbReference>
<dbReference type="AlphaFoldDB" id="A0A6J8DX28"/>
<gene>
    <name evidence="2" type="ORF">MCOR_45008</name>
</gene>
<accession>A0A6J8DX28</accession>
<dbReference type="PROSITE" id="PS50800">
    <property type="entry name" value="SAP"/>
    <property type="match status" value="1"/>
</dbReference>
<dbReference type="InterPro" id="IPR003034">
    <property type="entry name" value="SAP_dom"/>
</dbReference>
<dbReference type="SUPFAM" id="SSF68906">
    <property type="entry name" value="SAP domain"/>
    <property type="match status" value="1"/>
</dbReference>
<evidence type="ECO:0000313" key="2">
    <source>
        <dbReference type="EMBL" id="CAC5411981.1"/>
    </source>
</evidence>
<keyword evidence="3" id="KW-1185">Reference proteome</keyword>
<organism evidence="2 3">
    <name type="scientific">Mytilus coruscus</name>
    <name type="common">Sea mussel</name>
    <dbReference type="NCBI Taxonomy" id="42192"/>
    <lineage>
        <taxon>Eukaryota</taxon>
        <taxon>Metazoa</taxon>
        <taxon>Spiralia</taxon>
        <taxon>Lophotrochozoa</taxon>
        <taxon>Mollusca</taxon>
        <taxon>Bivalvia</taxon>
        <taxon>Autobranchia</taxon>
        <taxon>Pteriomorphia</taxon>
        <taxon>Mytilida</taxon>
        <taxon>Mytiloidea</taxon>
        <taxon>Mytilidae</taxon>
        <taxon>Mytilinae</taxon>
        <taxon>Mytilus</taxon>
    </lineage>
</organism>
<dbReference type="OrthoDB" id="5988483at2759"/>
<proteinExistence type="predicted"/>
<dbReference type="Pfam" id="PF02037">
    <property type="entry name" value="SAP"/>
    <property type="match status" value="1"/>
</dbReference>
<feature type="domain" description="SAP" evidence="1">
    <location>
        <begin position="245"/>
        <end position="279"/>
    </location>
</feature>
<name>A0A6J8DX28_MYTCO</name>
<protein>
    <recommendedName>
        <fullName evidence="1">SAP domain-containing protein</fullName>
    </recommendedName>
</protein>
<sequence length="463" mass="54286">MELMAEQVISCLRSATFGQNQFYCFRGVKDKFIFDDEDDLQNFIKLSEHWKNECGKEFKVVECPLLADISQVWEVNKDFSGSYLEDYFVRWIESNGEFHYLCFEARNLIPFGDWDSEELFLPSNITSLLCELCTDIPDSVIDFAALLAWLTPVQLKDEIKKQHDKMEQGLDNDKSRERWKNHDLFKKTVADLQMEAKNAHIIYSAKHTKTDLVQFIAEKKNLKLPNDIDDYQGNLSDIPTDIQNLTNLSICELRQILRYHNLNFSGTKDELVMRVFLLRHKRSYMIIETTVSKLSKIAEISVSLIIWQKRYYNNIQHIHRKRKFTSIKSAASSLIKVPAYISLNNVTELFDPLFDWLDVLFKSIWEIEKDRRIDGTNNENEKANTYEQSKATGAKIKVYWSREEIGTFEWDVGWYSAHVISYDENFDSIDIEYVKEPGCIYTLDYTPCFINGKLKFVSSPFFS</sequence>
<evidence type="ECO:0000259" key="1">
    <source>
        <dbReference type="PROSITE" id="PS50800"/>
    </source>
</evidence>
<dbReference type="InterPro" id="IPR036361">
    <property type="entry name" value="SAP_dom_sf"/>
</dbReference>
<evidence type="ECO:0000313" key="3">
    <source>
        <dbReference type="Proteomes" id="UP000507470"/>
    </source>
</evidence>
<dbReference type="EMBL" id="CACVKT020007932">
    <property type="protein sequence ID" value="CAC5411981.1"/>
    <property type="molecule type" value="Genomic_DNA"/>
</dbReference>